<feature type="domain" description="Protein kinase" evidence="1">
    <location>
        <begin position="88"/>
        <end position="312"/>
    </location>
</feature>
<name>A0A2V1DY51_9PLEO</name>
<reference evidence="2 3" key="1">
    <citation type="journal article" date="2018" name="Sci. Rep.">
        <title>Comparative genomics provides insights into the lifestyle and reveals functional heterogeneity of dark septate endophytic fungi.</title>
        <authorList>
            <person name="Knapp D.G."/>
            <person name="Nemeth J.B."/>
            <person name="Barry K."/>
            <person name="Hainaut M."/>
            <person name="Henrissat B."/>
            <person name="Johnson J."/>
            <person name="Kuo A."/>
            <person name="Lim J.H.P."/>
            <person name="Lipzen A."/>
            <person name="Nolan M."/>
            <person name="Ohm R.A."/>
            <person name="Tamas L."/>
            <person name="Grigoriev I.V."/>
            <person name="Spatafora J.W."/>
            <person name="Nagy L.G."/>
            <person name="Kovacs G.M."/>
        </authorList>
    </citation>
    <scope>NUCLEOTIDE SEQUENCE [LARGE SCALE GENOMIC DNA]</scope>
    <source>
        <strain evidence="2 3">DSE2036</strain>
    </source>
</reference>
<dbReference type="GO" id="GO:0004672">
    <property type="term" value="F:protein kinase activity"/>
    <property type="evidence" value="ECO:0007669"/>
    <property type="project" value="InterPro"/>
</dbReference>
<gene>
    <name evidence="2" type="ORF">DM02DRAFT_699754</name>
</gene>
<dbReference type="EMBL" id="KZ805337">
    <property type="protein sequence ID" value="PVI02956.1"/>
    <property type="molecule type" value="Genomic_DNA"/>
</dbReference>
<dbReference type="AlphaFoldDB" id="A0A2V1DY51"/>
<dbReference type="PROSITE" id="PS50011">
    <property type="entry name" value="PROTEIN_KINASE_DOM"/>
    <property type="match status" value="1"/>
</dbReference>
<sequence>MRLKTSLCPYTKGNTLFLHIGEQPYQPAKATIMRVFEPFTMSCTMAVQLNCPFLNLEGEFILKLYDRRFATQLRQDEKACPWDPNLEQEYQEFVDGGGASNFFKLCSYKLCSDEDWAVKERNNWTRAQHEAFLQYSCRESYRTEAEVYDRLYDIQGKDVPQLFARLSMPHSSNLSNEYIGPPGLLLEFIRGFPLADLAGHAPSDDWQYICEDAIRIVNVIGDRGIRNGDVKPRNILVRKDADTQKFKVFLIDFGLCTFRKQNQDDRDWREWKALEDEEGAVGLVMERKLKGGFRYCRTPESEQLQAEFLSED</sequence>
<evidence type="ECO:0000259" key="1">
    <source>
        <dbReference type="PROSITE" id="PS50011"/>
    </source>
</evidence>
<dbReference type="SUPFAM" id="SSF56112">
    <property type="entry name" value="Protein kinase-like (PK-like)"/>
    <property type="match status" value="1"/>
</dbReference>
<evidence type="ECO:0000313" key="2">
    <source>
        <dbReference type="EMBL" id="PVI02956.1"/>
    </source>
</evidence>
<proteinExistence type="predicted"/>
<accession>A0A2V1DY51</accession>
<organism evidence="2 3">
    <name type="scientific">Periconia macrospinosa</name>
    <dbReference type="NCBI Taxonomy" id="97972"/>
    <lineage>
        <taxon>Eukaryota</taxon>
        <taxon>Fungi</taxon>
        <taxon>Dikarya</taxon>
        <taxon>Ascomycota</taxon>
        <taxon>Pezizomycotina</taxon>
        <taxon>Dothideomycetes</taxon>
        <taxon>Pleosporomycetidae</taxon>
        <taxon>Pleosporales</taxon>
        <taxon>Massarineae</taxon>
        <taxon>Periconiaceae</taxon>
        <taxon>Periconia</taxon>
    </lineage>
</organism>
<dbReference type="GO" id="GO:0005524">
    <property type="term" value="F:ATP binding"/>
    <property type="evidence" value="ECO:0007669"/>
    <property type="project" value="InterPro"/>
</dbReference>
<dbReference type="Gene3D" id="1.10.510.10">
    <property type="entry name" value="Transferase(Phosphotransferase) domain 1"/>
    <property type="match status" value="1"/>
</dbReference>
<protein>
    <recommendedName>
        <fullName evidence="1">Protein kinase domain-containing protein</fullName>
    </recommendedName>
</protein>
<dbReference type="STRING" id="97972.A0A2V1DY51"/>
<keyword evidence="3" id="KW-1185">Reference proteome</keyword>
<dbReference type="InterPro" id="IPR000719">
    <property type="entry name" value="Prot_kinase_dom"/>
</dbReference>
<dbReference type="InterPro" id="IPR011009">
    <property type="entry name" value="Kinase-like_dom_sf"/>
</dbReference>
<dbReference type="OrthoDB" id="5134445at2759"/>
<evidence type="ECO:0000313" key="3">
    <source>
        <dbReference type="Proteomes" id="UP000244855"/>
    </source>
</evidence>
<dbReference type="Proteomes" id="UP000244855">
    <property type="component" value="Unassembled WGS sequence"/>
</dbReference>